<evidence type="ECO:0000313" key="3">
    <source>
        <dbReference type="Proteomes" id="UP000324222"/>
    </source>
</evidence>
<sequence>MSLRLEVKRVKRDWDRCSAPAGRVCRGSIHHNEIGIQIKCAATLKKINIPAANMMMLNTTPPENACSSCFFVPSSGSSCTCTAEGLHTALTRSAEQNIARVPTRAVLTTSSLRNIHRYITKPQKAPTSGYTQHQRTSAKQRQRERQRRPEAKTARFQDQPHNESKWDEEQGRGNGCECLEAPRTHHIHCQAPAPIVDIGLKAEEPRPCQEVVEEVLDAVVLLSFWVFCGVACIIVKQDQGQHAKDKPERPT</sequence>
<dbReference type="AlphaFoldDB" id="A0A5B7CVM6"/>
<name>A0A5B7CVM6_PORTR</name>
<protein>
    <submittedName>
        <fullName evidence="2">Uncharacterized protein</fullName>
    </submittedName>
</protein>
<dbReference type="Proteomes" id="UP000324222">
    <property type="component" value="Unassembled WGS sequence"/>
</dbReference>
<keyword evidence="3" id="KW-1185">Reference proteome</keyword>
<gene>
    <name evidence="2" type="ORF">E2C01_005657</name>
</gene>
<reference evidence="2 3" key="1">
    <citation type="submission" date="2019-05" db="EMBL/GenBank/DDBJ databases">
        <title>Another draft genome of Portunus trituberculatus and its Hox gene families provides insights of decapod evolution.</title>
        <authorList>
            <person name="Jeong J.-H."/>
            <person name="Song I."/>
            <person name="Kim S."/>
            <person name="Choi T."/>
            <person name="Kim D."/>
            <person name="Ryu S."/>
            <person name="Kim W."/>
        </authorList>
    </citation>
    <scope>NUCLEOTIDE SEQUENCE [LARGE SCALE GENOMIC DNA]</scope>
    <source>
        <tissue evidence="2">Muscle</tissue>
    </source>
</reference>
<feature type="compositionally biased region" description="Basic and acidic residues" evidence="1">
    <location>
        <begin position="141"/>
        <end position="171"/>
    </location>
</feature>
<accession>A0A5B7CVM6</accession>
<comment type="caution">
    <text evidence="2">The sequence shown here is derived from an EMBL/GenBank/DDBJ whole genome shotgun (WGS) entry which is preliminary data.</text>
</comment>
<feature type="region of interest" description="Disordered" evidence="1">
    <location>
        <begin position="118"/>
        <end position="172"/>
    </location>
</feature>
<dbReference type="EMBL" id="VSRR010000247">
    <property type="protein sequence ID" value="MPC12941.1"/>
    <property type="molecule type" value="Genomic_DNA"/>
</dbReference>
<feature type="compositionally biased region" description="Polar residues" evidence="1">
    <location>
        <begin position="125"/>
        <end position="135"/>
    </location>
</feature>
<evidence type="ECO:0000256" key="1">
    <source>
        <dbReference type="SAM" id="MobiDB-lite"/>
    </source>
</evidence>
<proteinExistence type="predicted"/>
<organism evidence="2 3">
    <name type="scientific">Portunus trituberculatus</name>
    <name type="common">Swimming crab</name>
    <name type="synonym">Neptunus trituberculatus</name>
    <dbReference type="NCBI Taxonomy" id="210409"/>
    <lineage>
        <taxon>Eukaryota</taxon>
        <taxon>Metazoa</taxon>
        <taxon>Ecdysozoa</taxon>
        <taxon>Arthropoda</taxon>
        <taxon>Crustacea</taxon>
        <taxon>Multicrustacea</taxon>
        <taxon>Malacostraca</taxon>
        <taxon>Eumalacostraca</taxon>
        <taxon>Eucarida</taxon>
        <taxon>Decapoda</taxon>
        <taxon>Pleocyemata</taxon>
        <taxon>Brachyura</taxon>
        <taxon>Eubrachyura</taxon>
        <taxon>Portunoidea</taxon>
        <taxon>Portunidae</taxon>
        <taxon>Portuninae</taxon>
        <taxon>Portunus</taxon>
    </lineage>
</organism>
<evidence type="ECO:0000313" key="2">
    <source>
        <dbReference type="EMBL" id="MPC12941.1"/>
    </source>
</evidence>